<feature type="compositionally biased region" description="Basic and acidic residues" evidence="4">
    <location>
        <begin position="711"/>
        <end position="721"/>
    </location>
</feature>
<keyword evidence="6" id="KW-1185">Reference proteome</keyword>
<feature type="region of interest" description="Disordered" evidence="4">
    <location>
        <begin position="62"/>
        <end position="88"/>
    </location>
</feature>
<organism evidence="5 6">
    <name type="scientific">Lichtheimia ornata</name>
    <dbReference type="NCBI Taxonomy" id="688661"/>
    <lineage>
        <taxon>Eukaryota</taxon>
        <taxon>Fungi</taxon>
        <taxon>Fungi incertae sedis</taxon>
        <taxon>Mucoromycota</taxon>
        <taxon>Mucoromycotina</taxon>
        <taxon>Mucoromycetes</taxon>
        <taxon>Mucorales</taxon>
        <taxon>Lichtheimiaceae</taxon>
        <taxon>Lichtheimia</taxon>
    </lineage>
</organism>
<evidence type="ECO:0000313" key="5">
    <source>
        <dbReference type="EMBL" id="KAJ8656172.1"/>
    </source>
</evidence>
<protein>
    <recommendedName>
        <fullName evidence="7">TPR-like protein</fullName>
    </recommendedName>
</protein>
<feature type="region of interest" description="Disordered" evidence="4">
    <location>
        <begin position="657"/>
        <end position="744"/>
    </location>
</feature>
<evidence type="ECO:0000256" key="3">
    <source>
        <dbReference type="PROSITE-ProRule" id="PRU00339"/>
    </source>
</evidence>
<feature type="region of interest" description="Disordered" evidence="4">
    <location>
        <begin position="760"/>
        <end position="801"/>
    </location>
</feature>
<gene>
    <name evidence="5" type="ORF">O0I10_008185</name>
</gene>
<dbReference type="Pfam" id="PF13181">
    <property type="entry name" value="TPR_8"/>
    <property type="match status" value="1"/>
</dbReference>
<reference evidence="5 6" key="1">
    <citation type="submission" date="2023-03" db="EMBL/GenBank/DDBJ databases">
        <title>Genome sequence of Lichtheimia ornata CBS 291.66.</title>
        <authorList>
            <person name="Mohabir J.T."/>
            <person name="Shea T.P."/>
            <person name="Kurbessoian T."/>
            <person name="Berby B."/>
            <person name="Fontaine J."/>
            <person name="Livny J."/>
            <person name="Gnirke A."/>
            <person name="Stajich J.E."/>
            <person name="Cuomo C.A."/>
        </authorList>
    </citation>
    <scope>NUCLEOTIDE SEQUENCE [LARGE SCALE GENOMIC DNA]</scope>
    <source>
        <strain evidence="5">CBS 291.66</strain>
    </source>
</reference>
<evidence type="ECO:0008006" key="7">
    <source>
        <dbReference type="Google" id="ProtNLM"/>
    </source>
</evidence>
<feature type="compositionally biased region" description="Low complexity" evidence="4">
    <location>
        <begin position="762"/>
        <end position="801"/>
    </location>
</feature>
<feature type="compositionally biased region" description="Low complexity" evidence="4">
    <location>
        <begin position="669"/>
        <end position="679"/>
    </location>
</feature>
<dbReference type="EMBL" id="JARTCD010000042">
    <property type="protein sequence ID" value="KAJ8656172.1"/>
    <property type="molecule type" value="Genomic_DNA"/>
</dbReference>
<comment type="similarity">
    <text evidence="2">Belongs to the YPP1 family.</text>
</comment>
<dbReference type="PANTHER" id="PTHR23083:SF464">
    <property type="entry name" value="TETRATRICOPEPTIDE REPEAT DOMAIN 7, ISOFORM A"/>
    <property type="match status" value="1"/>
</dbReference>
<dbReference type="InterPro" id="IPR019734">
    <property type="entry name" value="TPR_rpt"/>
</dbReference>
<dbReference type="AlphaFoldDB" id="A0AAD7UZ70"/>
<comment type="caution">
    <text evidence="5">The sequence shown here is derived from an EMBL/GenBank/DDBJ whole genome shotgun (WGS) entry which is preliminary data.</text>
</comment>
<feature type="compositionally biased region" description="Polar residues" evidence="4">
    <location>
        <begin position="659"/>
        <end position="668"/>
    </location>
</feature>
<dbReference type="Pfam" id="PF14559">
    <property type="entry name" value="TPR_19"/>
    <property type="match status" value="1"/>
</dbReference>
<evidence type="ECO:0000256" key="4">
    <source>
        <dbReference type="SAM" id="MobiDB-lite"/>
    </source>
</evidence>
<dbReference type="InterPro" id="IPR051722">
    <property type="entry name" value="Endocytosis_PI4K-reg_protein"/>
</dbReference>
<comment type="function">
    <text evidence="1">Involved in endocytosis.</text>
</comment>
<evidence type="ECO:0000256" key="1">
    <source>
        <dbReference type="ARBA" id="ARBA00002550"/>
    </source>
</evidence>
<dbReference type="SUPFAM" id="SSF48452">
    <property type="entry name" value="TPR-like"/>
    <property type="match status" value="3"/>
</dbReference>
<dbReference type="RefSeq" id="XP_058341085.1">
    <property type="nucleotide sequence ID" value="XM_058488192.1"/>
</dbReference>
<dbReference type="PANTHER" id="PTHR23083">
    <property type="entry name" value="TETRATRICOPEPTIDE REPEAT PROTEIN, TPR"/>
    <property type="match status" value="1"/>
</dbReference>
<keyword evidence="3" id="KW-0802">TPR repeat</keyword>
<dbReference type="PROSITE" id="PS50005">
    <property type="entry name" value="TPR"/>
    <property type="match status" value="1"/>
</dbReference>
<proteinExistence type="inferred from homology"/>
<accession>A0AAD7UZ70</accession>
<dbReference type="SMART" id="SM00028">
    <property type="entry name" value="TPR"/>
    <property type="match status" value="4"/>
</dbReference>
<evidence type="ECO:0000313" key="6">
    <source>
        <dbReference type="Proteomes" id="UP001234581"/>
    </source>
</evidence>
<evidence type="ECO:0000256" key="2">
    <source>
        <dbReference type="ARBA" id="ARBA00038251"/>
    </source>
</evidence>
<dbReference type="GeneID" id="83215592"/>
<feature type="repeat" description="TPR" evidence="3">
    <location>
        <begin position="960"/>
        <end position="993"/>
    </location>
</feature>
<sequence length="1006" mass="112734">METKAVQAAADLDSARCRGNWAAIPDLAKRYKKYHPDESVLDTVACLEAELVEYLQRARNGNNRQSFSGTDAGHQQDTPDNIYTPSPIQPEKLQTFIQRLQDITSNRNQELETPDDRQAQFAKIILSRVYYETGQYDKSLEALQNLALNINDATSGYGLVLLVQARTIKGICYEKQSNISAATDAFGAAWDIVEQHLDQKSEMLACWIEQSLYYGTLLRLRTGAPPQKTLRMMRAYTRLVGSHWPSQQWRLNKQWVIFRSYASYLTKLSAGNVTFASSSQAAVAELCQITETMRVLFRAIQSTCTKKQISARAIELADITVSAHDTIGWGDPVYIRQFLHFLYQAKEHTFNSPSITCYLFFTLVRVGQFDEARYAFNSYMMLCGASDFAKLLENDNVDAREISACATVICKRMSVLQDTWAEIRDKTIQVLLAGVALHGNHYADGKTAAIMAELAVEIVEQLDIGKATQAMCYHSCGIAHGILASQCDSPDTRSDYHKRSIDCLKRASDYQDSWQSWYELALQQAVVRDLHNAASSITRSIQLKKDHLPSWHLLALIYSCNQHQDKTTEALQLLETGIEQSKVLSILGDIPSEMPVVSWTGEKTSSEYFYHAQSYLELSMSQIQLLEKLEGPEAVLGLFPELFTLHSKLSADLGLQDAPISQNGSRKPSTTSTSTEESTVAATIRKPSYDRPRANSAASSPVPPRRMRSSSSDDARSDRKPATTASMSELHPSRGLNREGSKSLRKKSIHLIDVGFARRIGSNNSQGSSRKNSSSTLLDRSNTTTSSATTTTTSSSLRRSSSVTTESSMLSLFAPSPSSAQVKTSLFRSTSIFINQQRERWYQLLIKLWLLSTTTFIHAGRIEEATKAVMEAEEQLLLGQLNDANVWHQLGVVCIKKADETKVDELRETGLDAFKKALAIDPDHVNTLVDMARCFIDMEEWELAESHLDRATQGYGWDHAEAWYLIGVCHRQRQDMQRAKECFAYALELSETTPLQPFTLLPRFVN</sequence>
<dbReference type="Gene3D" id="1.25.40.10">
    <property type="entry name" value="Tetratricopeptide repeat domain"/>
    <property type="match status" value="2"/>
</dbReference>
<dbReference type="InterPro" id="IPR011990">
    <property type="entry name" value="TPR-like_helical_dom_sf"/>
</dbReference>
<dbReference type="Proteomes" id="UP001234581">
    <property type="component" value="Unassembled WGS sequence"/>
</dbReference>
<name>A0AAD7UZ70_9FUNG</name>
<feature type="compositionally biased region" description="Polar residues" evidence="4">
    <location>
        <begin position="62"/>
        <end position="86"/>
    </location>
</feature>